<dbReference type="EMBL" id="KQ252705">
    <property type="protein sequence ID" value="KNC69943.1"/>
    <property type="molecule type" value="Genomic_DNA"/>
</dbReference>
<keyword evidence="2" id="KW-1185">Reference proteome</keyword>
<sequence length="40" mass="4596">LNIFPDGGVARLRIYGQPKVNWEKHIANKKRMDLAYVING</sequence>
<protein>
    <submittedName>
        <fullName evidence="1">Uncharacterized protein</fullName>
    </submittedName>
</protein>
<dbReference type="RefSeq" id="XP_014143845.1">
    <property type="nucleotide sequence ID" value="XM_014288370.1"/>
</dbReference>
<name>A0A0L0F1C9_9EUKA</name>
<dbReference type="GeneID" id="25918040"/>
<proteinExistence type="predicted"/>
<organism evidence="1 2">
    <name type="scientific">Sphaeroforma arctica JP610</name>
    <dbReference type="NCBI Taxonomy" id="667725"/>
    <lineage>
        <taxon>Eukaryota</taxon>
        <taxon>Ichthyosporea</taxon>
        <taxon>Ichthyophonida</taxon>
        <taxon>Sphaeroforma</taxon>
    </lineage>
</organism>
<reference evidence="1 2" key="1">
    <citation type="submission" date="2011-02" db="EMBL/GenBank/DDBJ databases">
        <title>The Genome Sequence of Sphaeroforma arctica JP610.</title>
        <authorList>
            <consortium name="The Broad Institute Genome Sequencing Platform"/>
            <person name="Russ C."/>
            <person name="Cuomo C."/>
            <person name="Young S.K."/>
            <person name="Zeng Q."/>
            <person name="Gargeya S."/>
            <person name="Alvarado L."/>
            <person name="Berlin A."/>
            <person name="Chapman S.B."/>
            <person name="Chen Z."/>
            <person name="Freedman E."/>
            <person name="Gellesch M."/>
            <person name="Goldberg J."/>
            <person name="Griggs A."/>
            <person name="Gujja S."/>
            <person name="Heilman E."/>
            <person name="Heiman D."/>
            <person name="Howarth C."/>
            <person name="Mehta T."/>
            <person name="Neiman D."/>
            <person name="Pearson M."/>
            <person name="Roberts A."/>
            <person name="Saif S."/>
            <person name="Shea T."/>
            <person name="Shenoy N."/>
            <person name="Sisk P."/>
            <person name="Stolte C."/>
            <person name="Sykes S."/>
            <person name="White J."/>
            <person name="Yandava C."/>
            <person name="Burger G."/>
            <person name="Gray M.W."/>
            <person name="Holland P.W.H."/>
            <person name="King N."/>
            <person name="Lang F.B.F."/>
            <person name="Roger A.J."/>
            <person name="Ruiz-Trillo I."/>
            <person name="Haas B."/>
            <person name="Nusbaum C."/>
            <person name="Birren B."/>
        </authorList>
    </citation>
    <scope>NUCLEOTIDE SEQUENCE [LARGE SCALE GENOMIC DNA]</scope>
    <source>
        <strain evidence="1 2">JP610</strain>
    </source>
</reference>
<evidence type="ECO:0000313" key="2">
    <source>
        <dbReference type="Proteomes" id="UP000054560"/>
    </source>
</evidence>
<feature type="non-terminal residue" evidence="1">
    <location>
        <position position="1"/>
    </location>
</feature>
<gene>
    <name evidence="1" type="ORF">SARC_17536</name>
</gene>
<dbReference type="AlphaFoldDB" id="A0A0L0F1C9"/>
<dbReference type="OrthoDB" id="10266039at2759"/>
<evidence type="ECO:0000313" key="1">
    <source>
        <dbReference type="EMBL" id="KNC69943.1"/>
    </source>
</evidence>
<accession>A0A0L0F1C9</accession>
<dbReference type="Gene3D" id="2.60.120.260">
    <property type="entry name" value="Galactose-binding domain-like"/>
    <property type="match status" value="1"/>
</dbReference>
<dbReference type="Proteomes" id="UP000054560">
    <property type="component" value="Unassembled WGS sequence"/>
</dbReference>